<dbReference type="GO" id="GO:0032543">
    <property type="term" value="P:mitochondrial translation"/>
    <property type="evidence" value="ECO:0007669"/>
    <property type="project" value="TreeGrafter"/>
</dbReference>
<evidence type="ECO:0000256" key="3">
    <source>
        <dbReference type="ARBA" id="ARBA00022980"/>
    </source>
</evidence>
<protein>
    <recommendedName>
        <fullName evidence="6">Large ribosomal subunit protein uL23m</fullName>
    </recommendedName>
    <alternativeName>
        <fullName evidence="7">39S ribosomal protein L23, mitochondrial</fullName>
    </alternativeName>
</protein>
<comment type="subcellular location">
    <subcellularLocation>
        <location evidence="1">Mitochondrion</location>
    </subcellularLocation>
</comment>
<evidence type="ECO:0000256" key="1">
    <source>
        <dbReference type="ARBA" id="ARBA00004173"/>
    </source>
</evidence>
<comment type="similarity">
    <text evidence="2">Belongs to the universal ribosomal protein uL23 family.</text>
</comment>
<dbReference type="Proteomes" id="UP001195483">
    <property type="component" value="Unassembled WGS sequence"/>
</dbReference>
<dbReference type="InterPro" id="IPR013025">
    <property type="entry name" value="Ribosomal_uL23-like"/>
</dbReference>
<accession>A0AAE0RUL4</accession>
<keyword evidence="9" id="KW-1185">Reference proteome</keyword>
<evidence type="ECO:0000256" key="2">
    <source>
        <dbReference type="ARBA" id="ARBA00006700"/>
    </source>
</evidence>
<comment type="caution">
    <text evidence="8">The sequence shown here is derived from an EMBL/GenBank/DDBJ whole genome shotgun (WGS) entry which is preliminary data.</text>
</comment>
<reference evidence="8" key="3">
    <citation type="submission" date="2023-05" db="EMBL/GenBank/DDBJ databases">
        <authorList>
            <person name="Smith C.H."/>
        </authorList>
    </citation>
    <scope>NUCLEOTIDE SEQUENCE</scope>
    <source>
        <strain evidence="8">CHS0354</strain>
        <tissue evidence="8">Mantle</tissue>
    </source>
</reference>
<organism evidence="8 9">
    <name type="scientific">Potamilus streckersoni</name>
    <dbReference type="NCBI Taxonomy" id="2493646"/>
    <lineage>
        <taxon>Eukaryota</taxon>
        <taxon>Metazoa</taxon>
        <taxon>Spiralia</taxon>
        <taxon>Lophotrochozoa</taxon>
        <taxon>Mollusca</taxon>
        <taxon>Bivalvia</taxon>
        <taxon>Autobranchia</taxon>
        <taxon>Heteroconchia</taxon>
        <taxon>Palaeoheterodonta</taxon>
        <taxon>Unionida</taxon>
        <taxon>Unionoidea</taxon>
        <taxon>Unionidae</taxon>
        <taxon>Ambleminae</taxon>
        <taxon>Lampsilini</taxon>
        <taxon>Potamilus</taxon>
    </lineage>
</organism>
<keyword evidence="4" id="KW-0496">Mitochondrion</keyword>
<dbReference type="PANTHER" id="PTHR12059">
    <property type="entry name" value="RIBOSOMAL PROTEIN L23-RELATED"/>
    <property type="match status" value="1"/>
</dbReference>
<proteinExistence type="inferred from homology"/>
<dbReference type="InterPro" id="IPR012678">
    <property type="entry name" value="Ribosomal_uL23/eL15/eS24_sf"/>
</dbReference>
<keyword evidence="3" id="KW-0689">Ribosomal protein</keyword>
<evidence type="ECO:0000256" key="6">
    <source>
        <dbReference type="ARBA" id="ARBA00039977"/>
    </source>
</evidence>
<dbReference type="GO" id="GO:0005762">
    <property type="term" value="C:mitochondrial large ribosomal subunit"/>
    <property type="evidence" value="ECO:0007669"/>
    <property type="project" value="TreeGrafter"/>
</dbReference>
<gene>
    <name evidence="8" type="ORF">CHS0354_000845</name>
</gene>
<evidence type="ECO:0000313" key="9">
    <source>
        <dbReference type="Proteomes" id="UP001195483"/>
    </source>
</evidence>
<evidence type="ECO:0000256" key="5">
    <source>
        <dbReference type="ARBA" id="ARBA00023274"/>
    </source>
</evidence>
<dbReference type="Pfam" id="PF00276">
    <property type="entry name" value="Ribosomal_L23"/>
    <property type="match status" value="1"/>
</dbReference>
<dbReference type="EMBL" id="JAEAOA010000086">
    <property type="protein sequence ID" value="KAK3579968.1"/>
    <property type="molecule type" value="Genomic_DNA"/>
</dbReference>
<name>A0AAE0RUL4_9BIVA</name>
<evidence type="ECO:0000313" key="8">
    <source>
        <dbReference type="EMBL" id="KAK3579968.1"/>
    </source>
</evidence>
<reference evidence="8" key="1">
    <citation type="journal article" date="2021" name="Genome Biol. Evol.">
        <title>A High-Quality Reference Genome for a Parasitic Bivalve with Doubly Uniparental Inheritance (Bivalvia: Unionida).</title>
        <authorList>
            <person name="Smith C.H."/>
        </authorList>
    </citation>
    <scope>NUCLEOTIDE SEQUENCE</scope>
    <source>
        <strain evidence="8">CHS0354</strain>
    </source>
</reference>
<evidence type="ECO:0000256" key="7">
    <source>
        <dbReference type="ARBA" id="ARBA00041375"/>
    </source>
</evidence>
<reference evidence="8" key="2">
    <citation type="journal article" date="2021" name="Genome Biol. Evol.">
        <title>Developing a high-quality reference genome for a parasitic bivalve with doubly uniparental inheritance (Bivalvia: Unionida).</title>
        <authorList>
            <person name="Smith C.H."/>
        </authorList>
    </citation>
    <scope>NUCLEOTIDE SEQUENCE</scope>
    <source>
        <strain evidence="8">CHS0354</strain>
        <tissue evidence="8">Mantle</tissue>
    </source>
</reference>
<dbReference type="AlphaFoldDB" id="A0AAE0RUL4"/>
<dbReference type="SUPFAM" id="SSF54189">
    <property type="entry name" value="Ribosomal proteins S24e, L23 and L15e"/>
    <property type="match status" value="1"/>
</dbReference>
<keyword evidence="5" id="KW-0687">Ribonucleoprotein</keyword>
<dbReference type="Gene3D" id="3.30.70.330">
    <property type="match status" value="1"/>
</dbReference>
<sequence length="166" mass="19826">MYVTRILAGRSWIPLWKRKIPPYPVYVQGNPQNRIFLPMFWMKMVKPELKTPPDSVQFIVHPQMSRLDVKQYLEKIYKVPVLNVRTSMRQGKDITHPSDGHIITREDDYKVAFVQLSDGQTFEFPNIFIDKSPDEKDMELMHKVEARGKKKYERQYDRASLPPWFR</sequence>
<dbReference type="InterPro" id="IPR012677">
    <property type="entry name" value="Nucleotide-bd_a/b_plait_sf"/>
</dbReference>
<dbReference type="GO" id="GO:0003735">
    <property type="term" value="F:structural constituent of ribosome"/>
    <property type="evidence" value="ECO:0007669"/>
    <property type="project" value="InterPro"/>
</dbReference>
<evidence type="ECO:0000256" key="4">
    <source>
        <dbReference type="ARBA" id="ARBA00023128"/>
    </source>
</evidence>
<dbReference type="PANTHER" id="PTHR12059:SF5">
    <property type="entry name" value="LARGE RIBOSOMAL SUBUNIT PROTEIN UL23M"/>
    <property type="match status" value="1"/>
</dbReference>
<dbReference type="FunFam" id="3.30.70.330:FF:000284">
    <property type="entry name" value="39S ribosomal protein L23, mitochondrial"/>
    <property type="match status" value="1"/>
</dbReference>